<dbReference type="OrthoDB" id="2327445at2759"/>
<gene>
    <name evidence="2" type="ORF">HGUI_01986</name>
</gene>
<dbReference type="GO" id="GO:0051285">
    <property type="term" value="C:cell cortex of cell tip"/>
    <property type="evidence" value="ECO:0007669"/>
    <property type="project" value="TreeGrafter"/>
</dbReference>
<feature type="transmembrane region" description="Helical" evidence="1">
    <location>
        <begin position="6"/>
        <end position="24"/>
    </location>
</feature>
<dbReference type="GO" id="GO:0031505">
    <property type="term" value="P:fungal-type cell wall organization"/>
    <property type="evidence" value="ECO:0007669"/>
    <property type="project" value="TreeGrafter"/>
</dbReference>
<keyword evidence="3" id="KW-1185">Reference proteome</keyword>
<evidence type="ECO:0000256" key="1">
    <source>
        <dbReference type="SAM" id="Phobius"/>
    </source>
</evidence>
<keyword evidence="1" id="KW-1133">Transmembrane helix</keyword>
<organism evidence="2 3">
    <name type="scientific">Hanseniaspora guilliermondii</name>
    <dbReference type="NCBI Taxonomy" id="56406"/>
    <lineage>
        <taxon>Eukaryota</taxon>
        <taxon>Fungi</taxon>
        <taxon>Dikarya</taxon>
        <taxon>Ascomycota</taxon>
        <taxon>Saccharomycotina</taxon>
        <taxon>Saccharomycetes</taxon>
        <taxon>Saccharomycodales</taxon>
        <taxon>Saccharomycodaceae</taxon>
        <taxon>Hanseniaspora</taxon>
    </lineage>
</organism>
<accession>A0A1L0B057</accession>
<sequence>MFNIFFSIAISIFVILALVGCMRNSPVIKSLYFMDIDLSSISKDEVFPTIYSQISVIPSYIKIGLIGYCTPDGCVGTSDDFASFDIEKILIDAVISLNSSLESIVESTIDLVLPSSFSNYINTFNKIIDAFSILMAVWLALSLLTLLLKIAFFIFYRGFVWTIIYNFIRGLSCSVGLICAILATVGLYYGKSEFNKNEADDLGMKLLIGKTFIVFLWVAAALGFVDNFVSFITPNYLNRRVKTQPIHPIMV</sequence>
<dbReference type="InterPro" id="IPR052413">
    <property type="entry name" value="SUR7_domain"/>
</dbReference>
<proteinExistence type="predicted"/>
<dbReference type="PANTHER" id="PTHR28019">
    <property type="entry name" value="CELL MEMBRANE PROTEIN YLR413W-RELATED"/>
    <property type="match status" value="1"/>
</dbReference>
<dbReference type="Proteomes" id="UP000183365">
    <property type="component" value="Unassembled WGS sequence"/>
</dbReference>
<dbReference type="InterPro" id="IPR009571">
    <property type="entry name" value="SUR7/Rim9-like_fungi"/>
</dbReference>
<dbReference type="PANTHER" id="PTHR28019:SF2">
    <property type="entry name" value="CELL MEMBRANE PROTEIN YLR413W-RELATED"/>
    <property type="match status" value="1"/>
</dbReference>
<dbReference type="GO" id="GO:0005886">
    <property type="term" value="C:plasma membrane"/>
    <property type="evidence" value="ECO:0007669"/>
    <property type="project" value="InterPro"/>
</dbReference>
<feature type="transmembrane region" description="Helical" evidence="1">
    <location>
        <begin position="133"/>
        <end position="155"/>
    </location>
</feature>
<evidence type="ECO:0000313" key="2">
    <source>
        <dbReference type="EMBL" id="SGZ39786.1"/>
    </source>
</evidence>
<dbReference type="Pfam" id="PF06687">
    <property type="entry name" value="SUR7"/>
    <property type="match status" value="1"/>
</dbReference>
<keyword evidence="1" id="KW-0472">Membrane</keyword>
<dbReference type="VEuPathDB" id="FungiDB:HGUI_01986"/>
<evidence type="ECO:0000313" key="3">
    <source>
        <dbReference type="Proteomes" id="UP000183365"/>
    </source>
</evidence>
<dbReference type="EMBL" id="FQNF01000031">
    <property type="protein sequence ID" value="SGZ39786.1"/>
    <property type="molecule type" value="Genomic_DNA"/>
</dbReference>
<dbReference type="AlphaFoldDB" id="A0A1L0B057"/>
<keyword evidence="1" id="KW-0812">Transmembrane</keyword>
<reference evidence="3" key="1">
    <citation type="submission" date="2016-11" db="EMBL/GenBank/DDBJ databases">
        <authorList>
            <person name="Guldener U."/>
        </authorList>
    </citation>
    <scope>NUCLEOTIDE SEQUENCE [LARGE SCALE GENOMIC DNA]</scope>
</reference>
<feature type="transmembrane region" description="Helical" evidence="1">
    <location>
        <begin position="167"/>
        <end position="190"/>
    </location>
</feature>
<name>A0A1L0B057_9ASCO</name>
<protein>
    <submittedName>
        <fullName evidence="2">Uncharacterized protein</fullName>
    </submittedName>
</protein>
<feature type="transmembrane region" description="Helical" evidence="1">
    <location>
        <begin position="211"/>
        <end position="232"/>
    </location>
</feature>